<sequence length="1217" mass="137273">MSHEQYSLGRSLNKDWIRGRLKHIPRQYSAGHAKNSTKNVRARSATPLRSAPANTLLESSDDEISDTVKEFKLTLQLFKRLTQQVREVNQCMNQQRIYSFKHHMNNEGIASPALCRSQLAAAMSKREIPATEAPYEPCNDLGPTCASYLTRPCSRHDSSPSPPRRSSSASPSRTSPSPTLRPSSRTRTKRAGKSADPKKLRQQLAEADARAKEEWEKNDPQFDELFVPEELAMEDLVFRFHDPYPETWVEETVEDVCFQGSKKNDLFMHRLQELENLREETVLWEIYKEEKVEASNSAIGISNRVLFGGKYNSRTQSAKVSAPQLYRAKSAVNRLRRTSSAGKNSLSNNGISASDDGSDSVQTFRNSGYQLGISFVPGSLYPKARPPPKSRTHSSSMKSNGDNNSRKFHSASAHTHTIGKKPPVPKSPPCEACHPRPAVSLGSTCASPRGVATSYHALRSQYALKASECYDIVELARTFEPPCKAHFVKAKAKAKLIDSDVDKALSKGLSPGKSYSSQRRISLTRLTPDENLTVRGTSPRNIASPSRGRYTIGLYRQKKSVCSGAPIRIATAQNQNSVVSTVLCDTYLSHKQVNFQIDIHFKNGRRITATFTGDNSKKLTKSLDEKVPHANINFVKISSNMQEICFYALVIDTVSFIDMPMVFKASCERGDDLCQQFDSKINPARVCQHILTNFLKKKHVIAPDAEPDYSGKEFETPEYDIRGDMAQAAITIAEGLAEGARQFDKNREKMSKVPKIANVLGTLAKFLKAAGPLLNTFGGVTSILTINLTPNPFDEMVGYMKKEFDELHRRLNRMTKELVNEIVKQGALNRMANKLDIIRYSMRDYGTMINSLSKHNVCGVDELLENSKVKVFWRDYIARDTKQRLVDLIEVEGGGILGTPSLLDPYMRAHCISSPLKVKRFMKEVTIYAIHGTRAYMAYKTLECLKNGQDNCEINIIDLENDFAKKLYLLLNKANALRIAVDDSAKGLYLEFKEKYFEMKKQSEEKYRGNRRGLYSKKQKSFFFNAFRDEFFHRLFDRDGWARSCIIDANDRLVLALVAQSNATLEAQDFLPWNLDGRSIRFDHADMKVKNTPNADALKKFPEDASDIKCDDSLPMRDISPCRAKASGTKPNPAQDPSDRIVYLEYNPKVDRLHVTIKSLDVYNKPDYDTGSKPIKLGCWYGESDYGKYECPRKKGMIRFLEKPKVRYFAIIDCNSD</sequence>
<reference evidence="3" key="1">
    <citation type="journal article" date="2017" name="bioRxiv">
        <title>Comparative analysis of the genomes of Stylophora pistillata and Acropora digitifera provides evidence for extensive differences between species of corals.</title>
        <authorList>
            <person name="Voolstra C.R."/>
            <person name="Li Y."/>
            <person name="Liew Y.J."/>
            <person name="Baumgarten S."/>
            <person name="Zoccola D."/>
            <person name="Flot J.-F."/>
            <person name="Tambutte S."/>
            <person name="Allemand D."/>
            <person name="Aranda M."/>
        </authorList>
    </citation>
    <scope>NUCLEOTIDE SEQUENCE [LARGE SCALE GENOMIC DNA]</scope>
</reference>
<comment type="caution">
    <text evidence="2">The sequence shown here is derived from an EMBL/GenBank/DDBJ whole genome shotgun (WGS) entry which is preliminary data.</text>
</comment>
<evidence type="ECO:0000313" key="3">
    <source>
        <dbReference type="Proteomes" id="UP000225706"/>
    </source>
</evidence>
<dbReference type="AlphaFoldDB" id="A0A2B4SVD1"/>
<dbReference type="OrthoDB" id="5982454at2759"/>
<dbReference type="EMBL" id="LSMT01000015">
    <property type="protein sequence ID" value="PFX33139.1"/>
    <property type="molecule type" value="Genomic_DNA"/>
</dbReference>
<keyword evidence="3" id="KW-1185">Reference proteome</keyword>
<gene>
    <name evidence="2" type="ORF">AWC38_SpisGene2041</name>
</gene>
<feature type="compositionally biased region" description="Basic and acidic residues" evidence="1">
    <location>
        <begin position="207"/>
        <end position="217"/>
    </location>
</feature>
<protein>
    <submittedName>
        <fullName evidence="2">Uncharacterized protein</fullName>
    </submittedName>
</protein>
<feature type="compositionally biased region" description="Low complexity" evidence="1">
    <location>
        <begin position="164"/>
        <end position="183"/>
    </location>
</feature>
<evidence type="ECO:0000313" key="2">
    <source>
        <dbReference type="EMBL" id="PFX33139.1"/>
    </source>
</evidence>
<dbReference type="Proteomes" id="UP000225706">
    <property type="component" value="Unassembled WGS sequence"/>
</dbReference>
<feature type="compositionally biased region" description="Polar residues" evidence="1">
    <location>
        <begin position="393"/>
        <end position="403"/>
    </location>
</feature>
<feature type="region of interest" description="Disordered" evidence="1">
    <location>
        <begin position="379"/>
        <end position="431"/>
    </location>
</feature>
<proteinExistence type="predicted"/>
<feature type="region of interest" description="Disordered" evidence="1">
    <location>
        <begin position="331"/>
        <end position="363"/>
    </location>
</feature>
<name>A0A2B4SVD1_STYPI</name>
<feature type="compositionally biased region" description="Polar residues" evidence="1">
    <location>
        <begin position="338"/>
        <end position="352"/>
    </location>
</feature>
<evidence type="ECO:0000256" key="1">
    <source>
        <dbReference type="SAM" id="MobiDB-lite"/>
    </source>
</evidence>
<organism evidence="2 3">
    <name type="scientific">Stylophora pistillata</name>
    <name type="common">Smooth cauliflower coral</name>
    <dbReference type="NCBI Taxonomy" id="50429"/>
    <lineage>
        <taxon>Eukaryota</taxon>
        <taxon>Metazoa</taxon>
        <taxon>Cnidaria</taxon>
        <taxon>Anthozoa</taxon>
        <taxon>Hexacorallia</taxon>
        <taxon>Scleractinia</taxon>
        <taxon>Astrocoeniina</taxon>
        <taxon>Pocilloporidae</taxon>
        <taxon>Stylophora</taxon>
    </lineage>
</organism>
<feature type="region of interest" description="Disordered" evidence="1">
    <location>
        <begin position="29"/>
        <end position="54"/>
    </location>
</feature>
<feature type="region of interest" description="Disordered" evidence="1">
    <location>
        <begin position="152"/>
        <end position="217"/>
    </location>
</feature>
<accession>A0A2B4SVD1</accession>